<feature type="domain" description="DUF4365" evidence="1">
    <location>
        <begin position="30"/>
        <end position="182"/>
    </location>
</feature>
<accession>A0ABV3FZQ4</accession>
<dbReference type="RefSeq" id="WP_357787023.1">
    <property type="nucleotide sequence ID" value="NZ_JBFAKC010000012.1"/>
</dbReference>
<protein>
    <submittedName>
        <fullName evidence="2">DUF4365 domain-containing protein</fullName>
    </submittedName>
</protein>
<evidence type="ECO:0000259" key="1">
    <source>
        <dbReference type="Pfam" id="PF14280"/>
    </source>
</evidence>
<dbReference type="Proteomes" id="UP001551695">
    <property type="component" value="Unassembled WGS sequence"/>
</dbReference>
<comment type="caution">
    <text evidence="2">The sequence shown here is derived from an EMBL/GenBank/DDBJ whole genome shotgun (WGS) entry which is preliminary data.</text>
</comment>
<reference evidence="2 3" key="1">
    <citation type="submission" date="2024-06" db="EMBL/GenBank/DDBJ databases">
        <title>The Natural Products Discovery Center: Release of the First 8490 Sequenced Strains for Exploring Actinobacteria Biosynthetic Diversity.</title>
        <authorList>
            <person name="Kalkreuter E."/>
            <person name="Kautsar S.A."/>
            <person name="Yang D."/>
            <person name="Bader C.D."/>
            <person name="Teijaro C.N."/>
            <person name="Fluegel L."/>
            <person name="Davis C.M."/>
            <person name="Simpson J.R."/>
            <person name="Lauterbach L."/>
            <person name="Steele A.D."/>
            <person name="Gui C."/>
            <person name="Meng S."/>
            <person name="Li G."/>
            <person name="Viehrig K."/>
            <person name="Ye F."/>
            <person name="Su P."/>
            <person name="Kiefer A.F."/>
            <person name="Nichols A."/>
            <person name="Cepeda A.J."/>
            <person name="Yan W."/>
            <person name="Fan B."/>
            <person name="Jiang Y."/>
            <person name="Adhikari A."/>
            <person name="Zheng C.-J."/>
            <person name="Schuster L."/>
            <person name="Cowan T.M."/>
            <person name="Smanski M.J."/>
            <person name="Chevrette M.G."/>
            <person name="De Carvalho L.P.S."/>
            <person name="Shen B."/>
        </authorList>
    </citation>
    <scope>NUCLEOTIDE SEQUENCE [LARGE SCALE GENOMIC DNA]</scope>
    <source>
        <strain evidence="2 3">NPDC050403</strain>
    </source>
</reference>
<dbReference type="InterPro" id="IPR025375">
    <property type="entry name" value="DUF4365"/>
</dbReference>
<proteinExistence type="predicted"/>
<dbReference type="Pfam" id="PF14280">
    <property type="entry name" value="DUF4365"/>
    <property type="match status" value="1"/>
</dbReference>
<name>A0ABV3FZQ4_9NOCA</name>
<organism evidence="2 3">
    <name type="scientific">Nocardia aurea</name>
    <dbReference type="NCBI Taxonomy" id="2144174"/>
    <lineage>
        <taxon>Bacteria</taxon>
        <taxon>Bacillati</taxon>
        <taxon>Actinomycetota</taxon>
        <taxon>Actinomycetes</taxon>
        <taxon>Mycobacteriales</taxon>
        <taxon>Nocardiaceae</taxon>
        <taxon>Nocardia</taxon>
    </lineage>
</organism>
<dbReference type="EMBL" id="JBFAKC010000012">
    <property type="protein sequence ID" value="MEV0710907.1"/>
    <property type="molecule type" value="Genomic_DNA"/>
</dbReference>
<keyword evidence="3" id="KW-1185">Reference proteome</keyword>
<gene>
    <name evidence="2" type="ORF">AB0I48_25400</name>
</gene>
<evidence type="ECO:0000313" key="2">
    <source>
        <dbReference type="EMBL" id="MEV0710907.1"/>
    </source>
</evidence>
<sequence>MTEVDVGSRRQEPAEVRIPEDALPISARQEQFSLAFIRLVAAAAGCSVKKHETDYDGVDITIVASAEYSKFYCPEFDMQLKCTTQHRRLGAEHLTWSLERERFIKLVNPKRFIPALLAVLLIPENADELLDLSEAGLTSASRMYWEYAANLGGIDDDKASKTVHLPRRNLFDVEGLQAIMRTIGEGEQW</sequence>
<evidence type="ECO:0000313" key="3">
    <source>
        <dbReference type="Proteomes" id="UP001551695"/>
    </source>
</evidence>